<dbReference type="RefSeq" id="WP_397088417.1">
    <property type="nucleotide sequence ID" value="NZ_JBITGY010000010.1"/>
</dbReference>
<feature type="transmembrane region" description="Helical" evidence="1">
    <location>
        <begin position="12"/>
        <end position="33"/>
    </location>
</feature>
<protein>
    <submittedName>
        <fullName evidence="2">Uncharacterized protein</fullName>
    </submittedName>
</protein>
<evidence type="ECO:0000313" key="2">
    <source>
        <dbReference type="EMBL" id="MFI6502848.1"/>
    </source>
</evidence>
<comment type="caution">
    <text evidence="2">The sequence shown here is derived from an EMBL/GenBank/DDBJ whole genome shotgun (WGS) entry which is preliminary data.</text>
</comment>
<keyword evidence="3" id="KW-1185">Reference proteome</keyword>
<keyword evidence="1" id="KW-0812">Transmembrane</keyword>
<sequence length="73" mass="7414">MSSQTPPRAPRWVKVSAIAVAILVLAFLIAQVFSIGGTHGPGRHASLPHPPTPAPVSASFPVWAPVGAVGPDA</sequence>
<keyword evidence="1" id="KW-1133">Transmembrane helix</keyword>
<dbReference type="EMBL" id="JBITGY010000010">
    <property type="protein sequence ID" value="MFI6502848.1"/>
    <property type="molecule type" value="Genomic_DNA"/>
</dbReference>
<organism evidence="2 3">
    <name type="scientific">Nonomuraea typhae</name>
    <dbReference type="NCBI Taxonomy" id="2603600"/>
    <lineage>
        <taxon>Bacteria</taxon>
        <taxon>Bacillati</taxon>
        <taxon>Actinomycetota</taxon>
        <taxon>Actinomycetes</taxon>
        <taxon>Streptosporangiales</taxon>
        <taxon>Streptosporangiaceae</taxon>
        <taxon>Nonomuraea</taxon>
    </lineage>
</organism>
<gene>
    <name evidence="2" type="ORF">ACIBG2_36100</name>
</gene>
<reference evidence="2 3" key="1">
    <citation type="submission" date="2024-10" db="EMBL/GenBank/DDBJ databases">
        <title>The Natural Products Discovery Center: Release of the First 8490 Sequenced Strains for Exploring Actinobacteria Biosynthetic Diversity.</title>
        <authorList>
            <person name="Kalkreuter E."/>
            <person name="Kautsar S.A."/>
            <person name="Yang D."/>
            <person name="Bader C.D."/>
            <person name="Teijaro C.N."/>
            <person name="Fluegel L."/>
            <person name="Davis C.M."/>
            <person name="Simpson J.R."/>
            <person name="Lauterbach L."/>
            <person name="Steele A.D."/>
            <person name="Gui C."/>
            <person name="Meng S."/>
            <person name="Li G."/>
            <person name="Viehrig K."/>
            <person name="Ye F."/>
            <person name="Su P."/>
            <person name="Kiefer A.F."/>
            <person name="Nichols A."/>
            <person name="Cepeda A.J."/>
            <person name="Yan W."/>
            <person name="Fan B."/>
            <person name="Jiang Y."/>
            <person name="Adhikari A."/>
            <person name="Zheng C.-J."/>
            <person name="Schuster L."/>
            <person name="Cowan T.M."/>
            <person name="Smanski M.J."/>
            <person name="Chevrette M.G."/>
            <person name="De Carvalho L.P.S."/>
            <person name="Shen B."/>
        </authorList>
    </citation>
    <scope>NUCLEOTIDE SEQUENCE [LARGE SCALE GENOMIC DNA]</scope>
    <source>
        <strain evidence="2 3">NPDC050545</strain>
    </source>
</reference>
<proteinExistence type="predicted"/>
<evidence type="ECO:0000313" key="3">
    <source>
        <dbReference type="Proteomes" id="UP001612741"/>
    </source>
</evidence>
<dbReference type="Proteomes" id="UP001612741">
    <property type="component" value="Unassembled WGS sequence"/>
</dbReference>
<evidence type="ECO:0000256" key="1">
    <source>
        <dbReference type="SAM" id="Phobius"/>
    </source>
</evidence>
<name>A0ABW7Z5Y2_9ACTN</name>
<accession>A0ABW7Z5Y2</accession>
<keyword evidence="1" id="KW-0472">Membrane</keyword>